<protein>
    <submittedName>
        <fullName evidence="2">Uncharacterized protein</fullName>
    </submittedName>
</protein>
<accession>A0ABC8QRP3</accession>
<dbReference type="AlphaFoldDB" id="A0ABC8QRP3"/>
<gene>
    <name evidence="2" type="ORF">ILEXP_LOCUS2338</name>
</gene>
<evidence type="ECO:0000313" key="2">
    <source>
        <dbReference type="EMBL" id="CAK9135393.1"/>
    </source>
</evidence>
<reference evidence="2 3" key="1">
    <citation type="submission" date="2024-02" db="EMBL/GenBank/DDBJ databases">
        <authorList>
            <person name="Vignale AGUSTIN F."/>
            <person name="Sosa J E."/>
            <person name="Modenutti C."/>
        </authorList>
    </citation>
    <scope>NUCLEOTIDE SEQUENCE [LARGE SCALE GENOMIC DNA]</scope>
</reference>
<sequence>MLAIANPLSPDFSNCHSSELPSHPLKPTGLQHTLPPSVSADRALVPQQIINDAPVHGDLSNHEGDTSFKVDSLVEDSFPSGETIKLDFPPPPLKPVDDKTVQKIEVLCQIYDCLDLLLLKLDAEAALVGCDCCRDADNKSSLVVSVITVAG</sequence>
<dbReference type="EMBL" id="CAUOFW020000706">
    <property type="protein sequence ID" value="CAK9135393.1"/>
    <property type="molecule type" value="Genomic_DNA"/>
</dbReference>
<evidence type="ECO:0000256" key="1">
    <source>
        <dbReference type="SAM" id="MobiDB-lite"/>
    </source>
</evidence>
<name>A0ABC8QRP3_9AQUA</name>
<proteinExistence type="predicted"/>
<keyword evidence="3" id="KW-1185">Reference proteome</keyword>
<organism evidence="2 3">
    <name type="scientific">Ilex paraguariensis</name>
    <name type="common">yerba mate</name>
    <dbReference type="NCBI Taxonomy" id="185542"/>
    <lineage>
        <taxon>Eukaryota</taxon>
        <taxon>Viridiplantae</taxon>
        <taxon>Streptophyta</taxon>
        <taxon>Embryophyta</taxon>
        <taxon>Tracheophyta</taxon>
        <taxon>Spermatophyta</taxon>
        <taxon>Magnoliopsida</taxon>
        <taxon>eudicotyledons</taxon>
        <taxon>Gunneridae</taxon>
        <taxon>Pentapetalae</taxon>
        <taxon>asterids</taxon>
        <taxon>campanulids</taxon>
        <taxon>Aquifoliales</taxon>
        <taxon>Aquifoliaceae</taxon>
        <taxon>Ilex</taxon>
    </lineage>
</organism>
<dbReference type="Proteomes" id="UP001642360">
    <property type="component" value="Unassembled WGS sequence"/>
</dbReference>
<evidence type="ECO:0000313" key="3">
    <source>
        <dbReference type="Proteomes" id="UP001642360"/>
    </source>
</evidence>
<feature type="region of interest" description="Disordered" evidence="1">
    <location>
        <begin position="13"/>
        <end position="33"/>
    </location>
</feature>
<comment type="caution">
    <text evidence="2">The sequence shown here is derived from an EMBL/GenBank/DDBJ whole genome shotgun (WGS) entry which is preliminary data.</text>
</comment>